<dbReference type="Gene3D" id="2.60.390.10">
    <property type="entry name" value="Beta-galactosidase, domain 3"/>
    <property type="match status" value="1"/>
</dbReference>
<evidence type="ECO:0000259" key="10">
    <source>
        <dbReference type="SMART" id="SM01029"/>
    </source>
</evidence>
<dbReference type="Pfam" id="PF10435">
    <property type="entry name" value="BetaGal_dom2"/>
    <property type="match status" value="1"/>
</dbReference>
<keyword evidence="4" id="KW-0732">Signal</keyword>
<reference evidence="11 12" key="1">
    <citation type="submission" date="2016-08" db="EMBL/GenBank/DDBJ databases">
        <authorList>
            <consortium name="Lentinula edodes genome sequencing consortium"/>
            <person name="Sakamoto Y."/>
            <person name="Nakade K."/>
            <person name="Sato S."/>
            <person name="Yoshida Y."/>
            <person name="Miyazaki K."/>
            <person name="Natsume S."/>
            <person name="Konno N."/>
        </authorList>
    </citation>
    <scope>NUCLEOTIDE SEQUENCE [LARGE SCALE GENOMIC DNA]</scope>
    <source>
        <strain evidence="11 12">NBRC 111202</strain>
    </source>
</reference>
<evidence type="ECO:0000313" key="11">
    <source>
        <dbReference type="EMBL" id="GAW04057.1"/>
    </source>
</evidence>
<dbReference type="Gene3D" id="2.102.20.10">
    <property type="entry name" value="Beta-galactosidase, domain 2"/>
    <property type="match status" value="1"/>
</dbReference>
<protein>
    <recommendedName>
        <fullName evidence="3">beta-galactosidase</fullName>
        <ecNumber evidence="3">3.2.1.23</ecNumber>
    </recommendedName>
</protein>
<dbReference type="Gene3D" id="3.20.20.80">
    <property type="entry name" value="Glycosidases"/>
    <property type="match status" value="1"/>
</dbReference>
<evidence type="ECO:0000256" key="1">
    <source>
        <dbReference type="ARBA" id="ARBA00001412"/>
    </source>
</evidence>
<keyword evidence="9" id="KW-0812">Transmembrane</keyword>
<reference evidence="11 12" key="2">
    <citation type="submission" date="2017-02" db="EMBL/GenBank/DDBJ databases">
        <title>A genome survey and senescence transcriptome analysis in Lentinula edodes.</title>
        <authorList>
            <person name="Sakamoto Y."/>
            <person name="Nakade K."/>
            <person name="Sato S."/>
            <person name="Yoshida Y."/>
            <person name="Miyazaki K."/>
            <person name="Natsume S."/>
            <person name="Konno N."/>
        </authorList>
    </citation>
    <scope>NUCLEOTIDE SEQUENCE [LARGE SCALE GENOMIC DNA]</scope>
    <source>
        <strain evidence="11 12">NBRC 111202</strain>
    </source>
</reference>
<dbReference type="InterPro" id="IPR017853">
    <property type="entry name" value="GH"/>
</dbReference>
<dbReference type="SUPFAM" id="SSF117100">
    <property type="entry name" value="Beta-galactosidase LacA, domain 3"/>
    <property type="match status" value="1"/>
</dbReference>
<dbReference type="SUPFAM" id="SSF49785">
    <property type="entry name" value="Galactose-binding domain-like"/>
    <property type="match status" value="2"/>
</dbReference>
<dbReference type="SUPFAM" id="SSF51445">
    <property type="entry name" value="(Trans)glycosidases"/>
    <property type="match status" value="1"/>
</dbReference>
<comment type="similarity">
    <text evidence="2 8">Belongs to the glycosyl hydrolase 35 family.</text>
</comment>
<comment type="catalytic activity">
    <reaction evidence="1">
        <text>Hydrolysis of terminal non-reducing beta-D-galactose residues in beta-D-galactosides.</text>
        <dbReference type="EC" id="3.2.1.23"/>
    </reaction>
</comment>
<dbReference type="InterPro" id="IPR037110">
    <property type="entry name" value="Betagal_dom2_sf"/>
</dbReference>
<keyword evidence="9" id="KW-0472">Membrane</keyword>
<sequence>MSLLSYVNKPDFASILFDTEGFELLLHSLCKRTIVRREFPSKFQAQLLWLRTALISSFFGNTADDLCAPGEPSCHLWCNSGPSFLTISNLAGHVRRPKKRLLSWITISTVFTVLLAFLAPSGRASKVISDPFADPLLARSNRNRAVLSPRFTDEVSFDKFSLSLQGQRIFLYSGEFHTYRLPVPDLWIDILEKVKAAGLNGVSVYTLMAALNPSRGVVDFNDWRALQPLFDAAKEAGIWITLRPGPYINAESTAGGIAHWITTEIAGQLRTNASDYTDAWMDYILGIIDQTSPNQITEGGPVILLQVDNEYNQAEGAGYFAELETVYHNSSIVIPLTYNDPGEGDNFINGTGAVDLYGFDSYPQGFDCATPETWNPVTTNYHSYHESANPSQPLYIPEFQGGAFDAWGPTAPGYPQCEILTGPDFQSVFNRQLWASNAKLTNFYMIYGGTSWGGIPFPGVYTSYDYGSTISENRALTDKHLELKLQGIFLRSTSDFYKTNWVGDSSTGFTAGSITNPAAFVTLLQNPDSGAGFWVVRQSSSTSTATTNFKLNVTTASGDALQIPLVASTITLSGRESKVLLTDYGLGSNSSLLYSTAQVFFSGAIGTKHVVFLYGPSAQEHEFALTLSGTPTLNSSAITVTSGSSVGLTGSETVFSIASGFSGLVPVFESDSLLVLFADSATATTFFSPIVPAVSGDFPNYWGLGTNDSVLVGGPYLVRSANISTDGTTLALRGDLNITSGASDTTLTIVAPASVTSITWNGDDVSVSLSANSSSSILVGTIPASSDVQNISIPVLSGWKFNDSLPEILSGFDDSAWAVANHTTTNIPVPMKYGDGKITYGCDYGFCENIVLWRGHFNATGPETSVNLSINGGEAFAASVWLNDVFLNTSFGNSTNDANSIDETDQKFIFPEGAVLVGQDNVITVVQDNMGLDETSGSNTDASKSPRGITGYALNSGNFTEWKVQGKVGGYTGYLDKVRGVLNEGGLFGERQGWHLPGFDTSSWEARDLSDGLPESAAGVGFFVTTFELGIPGGFDVLTSFTFEEALGQPYRVYLFVNGWMMGKRVGNLGPQFKFPVHQGILDYNGTNTVAVALWAMEPNVTVTPQLQLTLDGVFSGGVGTVSTNNPLWSPQGRV</sequence>
<name>A0A1Q3EA16_LENED</name>
<dbReference type="Gene3D" id="2.60.120.260">
    <property type="entry name" value="Galactose-binding domain-like"/>
    <property type="match status" value="2"/>
</dbReference>
<dbReference type="AlphaFoldDB" id="A0A1Q3EA16"/>
<keyword evidence="12" id="KW-1185">Reference proteome</keyword>
<proteinExistence type="inferred from homology"/>
<dbReference type="Pfam" id="PF13363">
    <property type="entry name" value="BetaGal_dom3"/>
    <property type="match status" value="1"/>
</dbReference>
<evidence type="ECO:0000256" key="3">
    <source>
        <dbReference type="ARBA" id="ARBA00012756"/>
    </source>
</evidence>
<accession>A0A1Q3EA16</accession>
<dbReference type="SMART" id="SM01029">
    <property type="entry name" value="BetaGal_dom2"/>
    <property type="match status" value="1"/>
</dbReference>
<keyword evidence="5 11" id="KW-0378">Hydrolase</keyword>
<feature type="transmembrane region" description="Helical" evidence="9">
    <location>
        <begin position="101"/>
        <end position="119"/>
    </location>
</feature>
<dbReference type="InterPro" id="IPR025300">
    <property type="entry name" value="BetaGal_jelly_roll_dom"/>
</dbReference>
<dbReference type="InterPro" id="IPR025972">
    <property type="entry name" value="BetaGal_dom3"/>
</dbReference>
<dbReference type="InterPro" id="IPR031330">
    <property type="entry name" value="Gly_Hdrlase_35_cat"/>
</dbReference>
<keyword evidence="7" id="KW-0326">Glycosidase</keyword>
<evidence type="ECO:0000256" key="9">
    <source>
        <dbReference type="SAM" id="Phobius"/>
    </source>
</evidence>
<dbReference type="InterPro" id="IPR018954">
    <property type="entry name" value="Betagal_dom2"/>
</dbReference>
<evidence type="ECO:0000256" key="2">
    <source>
        <dbReference type="ARBA" id="ARBA00009809"/>
    </source>
</evidence>
<evidence type="ECO:0000256" key="8">
    <source>
        <dbReference type="RuleBase" id="RU003679"/>
    </source>
</evidence>
<dbReference type="PRINTS" id="PR00742">
    <property type="entry name" value="GLHYDRLASE35"/>
</dbReference>
<dbReference type="Pfam" id="PF13364">
    <property type="entry name" value="BetaGal_ABD2"/>
    <property type="match status" value="2"/>
</dbReference>
<comment type="caution">
    <text evidence="11">The sequence shown here is derived from an EMBL/GenBank/DDBJ whole genome shotgun (WGS) entry which is preliminary data.</text>
</comment>
<gene>
    <name evidence="11" type="ORF">LENED_005823</name>
</gene>
<keyword evidence="9" id="KW-1133">Transmembrane helix</keyword>
<dbReference type="Proteomes" id="UP000188533">
    <property type="component" value="Unassembled WGS sequence"/>
</dbReference>
<dbReference type="Pfam" id="PF01301">
    <property type="entry name" value="Glyco_hydro_35"/>
    <property type="match status" value="1"/>
</dbReference>
<dbReference type="PANTHER" id="PTHR23421">
    <property type="entry name" value="BETA-GALACTOSIDASE RELATED"/>
    <property type="match status" value="1"/>
</dbReference>
<dbReference type="GO" id="GO:0004565">
    <property type="term" value="F:beta-galactosidase activity"/>
    <property type="evidence" value="ECO:0007669"/>
    <property type="project" value="UniProtKB-EC"/>
</dbReference>
<dbReference type="InterPro" id="IPR008979">
    <property type="entry name" value="Galactose-bd-like_sf"/>
</dbReference>
<dbReference type="EC" id="3.2.1.23" evidence="3"/>
<keyword evidence="6" id="KW-0325">Glycoprotein</keyword>
<dbReference type="SUPFAM" id="SSF51011">
    <property type="entry name" value="Glycosyl hydrolase domain"/>
    <property type="match status" value="1"/>
</dbReference>
<dbReference type="EMBL" id="BDGU01000175">
    <property type="protein sequence ID" value="GAW04057.1"/>
    <property type="molecule type" value="Genomic_DNA"/>
</dbReference>
<organism evidence="11 12">
    <name type="scientific">Lentinula edodes</name>
    <name type="common">Shiitake mushroom</name>
    <name type="synonym">Lentinus edodes</name>
    <dbReference type="NCBI Taxonomy" id="5353"/>
    <lineage>
        <taxon>Eukaryota</taxon>
        <taxon>Fungi</taxon>
        <taxon>Dikarya</taxon>
        <taxon>Basidiomycota</taxon>
        <taxon>Agaricomycotina</taxon>
        <taxon>Agaricomycetes</taxon>
        <taxon>Agaricomycetidae</taxon>
        <taxon>Agaricales</taxon>
        <taxon>Marasmiineae</taxon>
        <taxon>Omphalotaceae</taxon>
        <taxon>Lentinula</taxon>
    </lineage>
</organism>
<dbReference type="InterPro" id="IPR001944">
    <property type="entry name" value="Glycoside_Hdrlase_35"/>
</dbReference>
<evidence type="ECO:0000256" key="7">
    <source>
        <dbReference type="ARBA" id="ARBA00023295"/>
    </source>
</evidence>
<dbReference type="GO" id="GO:0005975">
    <property type="term" value="P:carbohydrate metabolic process"/>
    <property type="evidence" value="ECO:0007669"/>
    <property type="project" value="InterPro"/>
</dbReference>
<dbReference type="InterPro" id="IPR036833">
    <property type="entry name" value="BetaGal_dom3_sf"/>
</dbReference>
<feature type="domain" description="Beta-galactosidase" evidence="10">
    <location>
        <begin position="502"/>
        <end position="686"/>
    </location>
</feature>
<evidence type="ECO:0000256" key="5">
    <source>
        <dbReference type="ARBA" id="ARBA00022801"/>
    </source>
</evidence>
<dbReference type="STRING" id="5353.A0A1Q3EA16"/>
<evidence type="ECO:0000256" key="6">
    <source>
        <dbReference type="ARBA" id="ARBA00023180"/>
    </source>
</evidence>
<evidence type="ECO:0000313" key="12">
    <source>
        <dbReference type="Proteomes" id="UP000188533"/>
    </source>
</evidence>
<evidence type="ECO:0000256" key="4">
    <source>
        <dbReference type="ARBA" id="ARBA00022729"/>
    </source>
</evidence>